<name>A0A5C5USK4_9CORY</name>
<keyword evidence="1" id="KW-0067">ATP-binding</keyword>
<dbReference type="GO" id="GO:0005524">
    <property type="term" value="F:ATP binding"/>
    <property type="evidence" value="ECO:0007669"/>
    <property type="project" value="UniProtKB-KW"/>
</dbReference>
<gene>
    <name evidence="1" type="ORF">FRX94_00500</name>
</gene>
<protein>
    <submittedName>
        <fullName evidence="1">ATP-binding protein</fullName>
    </submittedName>
</protein>
<proteinExistence type="predicted"/>
<evidence type="ECO:0000313" key="2">
    <source>
        <dbReference type="Proteomes" id="UP000320791"/>
    </source>
</evidence>
<dbReference type="Proteomes" id="UP000320791">
    <property type="component" value="Unassembled WGS sequence"/>
</dbReference>
<dbReference type="EMBL" id="VOHM01000001">
    <property type="protein sequence ID" value="TWT29038.1"/>
    <property type="molecule type" value="Genomic_DNA"/>
</dbReference>
<comment type="caution">
    <text evidence="1">The sequence shown here is derived from an EMBL/GenBank/DDBJ whole genome shotgun (WGS) entry which is preliminary data.</text>
</comment>
<keyword evidence="1" id="KW-0547">Nucleotide-binding</keyword>
<reference evidence="1 2" key="1">
    <citation type="submission" date="2019-08" db="EMBL/GenBank/DDBJ databases">
        <authorList>
            <person name="Lei W."/>
        </authorList>
    </citation>
    <scope>NUCLEOTIDE SEQUENCE [LARGE SCALE GENOMIC DNA]</scope>
    <source>
        <strain evidence="1 2">CCUG 58627</strain>
    </source>
</reference>
<dbReference type="AlphaFoldDB" id="A0A5C5USK4"/>
<dbReference type="OrthoDB" id="2020141at2"/>
<organism evidence="1 2">
    <name type="scientific">Corynebacterium canis</name>
    <dbReference type="NCBI Taxonomy" id="679663"/>
    <lineage>
        <taxon>Bacteria</taxon>
        <taxon>Bacillati</taxon>
        <taxon>Actinomycetota</taxon>
        <taxon>Actinomycetes</taxon>
        <taxon>Mycobacteriales</taxon>
        <taxon>Corynebacteriaceae</taxon>
        <taxon>Corynebacterium</taxon>
    </lineage>
</organism>
<accession>A0A5C5USK4</accession>
<keyword evidence="2" id="KW-1185">Reference proteome</keyword>
<evidence type="ECO:0000313" key="1">
    <source>
        <dbReference type="EMBL" id="TWT29038.1"/>
    </source>
</evidence>
<dbReference type="SUPFAM" id="SSF52540">
    <property type="entry name" value="P-loop containing nucleoside triphosphate hydrolases"/>
    <property type="match status" value="1"/>
</dbReference>
<dbReference type="InterPro" id="IPR027417">
    <property type="entry name" value="P-loop_NTPase"/>
</dbReference>
<dbReference type="Gene3D" id="3.40.50.300">
    <property type="entry name" value="P-loop containing nucleotide triphosphate hydrolases"/>
    <property type="match status" value="1"/>
</dbReference>
<sequence length="370" mass="40172">MNRAVGARRIGEAMIVKSPFDPRLGVIPELVAACDWPVAEFSASAPRGCLLLGFPGAGKTTVLDGLEQAARNNNWAVIAENATAGVSARFRDAHVPALMDALGISVHGRRVTGVSAPQFFGVARQEQSSSAGVLHESFKQIVEVLAQHNSGVLITIDDLNAHTFTEFEEIFAAIAPLLRASAYVRVVATMSPYEFGKLPQNKQELPGCVIEKCAPLSLTQVRELFINAAAQLEWQWEETALTKAVAATHGYPLLVQLIGHHCIDAAKQSGRLDDLCVQQAQSIALQEFAELVVRPLLAELSGLDLVFLQAVAAEEGPVKIANIVARMGRSADTIAQYRRRLVDRGLLEMARRGWVDFALPGMRECLRQLH</sequence>